<dbReference type="InterPro" id="IPR002938">
    <property type="entry name" value="FAD-bd"/>
</dbReference>
<dbReference type="STRING" id="561176.SAMN04488561_6802"/>
<name>A0A1H5PXZ0_9ACTN</name>
<evidence type="ECO:0000256" key="1">
    <source>
        <dbReference type="ARBA" id="ARBA00023002"/>
    </source>
</evidence>
<dbReference type="InterPro" id="IPR050493">
    <property type="entry name" value="FAD-dep_Monooxygenase_BioMet"/>
</dbReference>
<dbReference type="GO" id="GO:0071949">
    <property type="term" value="F:FAD binding"/>
    <property type="evidence" value="ECO:0007669"/>
    <property type="project" value="InterPro"/>
</dbReference>
<dbReference type="PRINTS" id="PR00420">
    <property type="entry name" value="RNGMNOXGNASE"/>
</dbReference>
<dbReference type="AlphaFoldDB" id="A0A1H5PXZ0"/>
<dbReference type="GO" id="GO:0004497">
    <property type="term" value="F:monooxygenase activity"/>
    <property type="evidence" value="ECO:0007669"/>
    <property type="project" value="UniProtKB-KW"/>
</dbReference>
<dbReference type="PANTHER" id="PTHR13789:SF268">
    <property type="entry name" value="5-METHYLPHENAZINE-1-CARBOXYLATE 1-MONOOXYGENASE"/>
    <property type="match status" value="1"/>
</dbReference>
<dbReference type="Pfam" id="PF01494">
    <property type="entry name" value="FAD_binding_3"/>
    <property type="match status" value="1"/>
</dbReference>
<accession>A0A1H5PXZ0</accession>
<keyword evidence="1" id="KW-0560">Oxidoreductase</keyword>
<dbReference type="PANTHER" id="PTHR13789">
    <property type="entry name" value="MONOOXYGENASE"/>
    <property type="match status" value="1"/>
</dbReference>
<keyword evidence="6" id="KW-1185">Reference proteome</keyword>
<organism evidence="5 6">
    <name type="scientific">Jiangella alba</name>
    <dbReference type="NCBI Taxonomy" id="561176"/>
    <lineage>
        <taxon>Bacteria</taxon>
        <taxon>Bacillati</taxon>
        <taxon>Actinomycetota</taxon>
        <taxon>Actinomycetes</taxon>
        <taxon>Jiangellales</taxon>
        <taxon>Jiangellaceae</taxon>
        <taxon>Jiangella</taxon>
    </lineage>
</organism>
<keyword evidence="2" id="KW-0503">Monooxygenase</keyword>
<dbReference type="Proteomes" id="UP000181980">
    <property type="component" value="Unassembled WGS sequence"/>
</dbReference>
<dbReference type="NCBIfam" id="NF005720">
    <property type="entry name" value="PRK07538.1"/>
    <property type="match status" value="1"/>
</dbReference>
<dbReference type="SUPFAM" id="SSF51905">
    <property type="entry name" value="FAD/NAD(P)-binding domain"/>
    <property type="match status" value="1"/>
</dbReference>
<dbReference type="InterPro" id="IPR036188">
    <property type="entry name" value="FAD/NAD-bd_sf"/>
</dbReference>
<proteinExistence type="predicted"/>
<evidence type="ECO:0000259" key="4">
    <source>
        <dbReference type="Pfam" id="PF01494"/>
    </source>
</evidence>
<feature type="domain" description="FAD-binding" evidence="4">
    <location>
        <begin position="3"/>
        <end position="355"/>
    </location>
</feature>
<protein>
    <submittedName>
        <fullName evidence="5">2-polyprenyl-6-methoxyphenol hydroxylase</fullName>
    </submittedName>
</protein>
<reference evidence="6" key="1">
    <citation type="submission" date="2016-10" db="EMBL/GenBank/DDBJ databases">
        <authorList>
            <person name="Varghese N."/>
            <person name="Submissions S."/>
        </authorList>
    </citation>
    <scope>NUCLEOTIDE SEQUENCE [LARGE SCALE GENOMIC DNA]</scope>
    <source>
        <strain evidence="6">DSM 45237</strain>
    </source>
</reference>
<dbReference type="OrthoDB" id="4568714at2"/>
<dbReference type="Gene3D" id="3.50.50.60">
    <property type="entry name" value="FAD/NAD(P)-binding domain"/>
    <property type="match status" value="1"/>
</dbReference>
<dbReference type="EMBL" id="FNUC01000004">
    <property type="protein sequence ID" value="SEF18733.1"/>
    <property type="molecule type" value="Genomic_DNA"/>
</dbReference>
<dbReference type="Gene3D" id="3.30.9.30">
    <property type="match status" value="1"/>
</dbReference>
<evidence type="ECO:0000256" key="3">
    <source>
        <dbReference type="SAM" id="MobiDB-lite"/>
    </source>
</evidence>
<dbReference type="SUPFAM" id="SSF54373">
    <property type="entry name" value="FAD-linked reductases, C-terminal domain"/>
    <property type="match status" value="1"/>
</dbReference>
<evidence type="ECO:0000256" key="2">
    <source>
        <dbReference type="ARBA" id="ARBA00023033"/>
    </source>
</evidence>
<gene>
    <name evidence="5" type="ORF">SAMN04488561_6802</name>
</gene>
<evidence type="ECO:0000313" key="6">
    <source>
        <dbReference type="Proteomes" id="UP000181980"/>
    </source>
</evidence>
<dbReference type="RefSeq" id="WP_074946896.1">
    <property type="nucleotide sequence ID" value="NZ_FNUC01000004.1"/>
</dbReference>
<sequence length="427" mass="46947">MRTVSIVGGGIGGLVLALELERHGIRSLIYEAAPRLQALGVGINVLPHASAVLAGLGLEEQLTDRAVLTREAAFYNRFGQHIFTEPAGRWAGHDHPQYSIHRGDLHSLLVDAVRRRCGSDVIVTNSRLDRVREVGDRVELRFVDDNGDPLDPVVAESVVGCDGIHSVIRKTLHPDEGPARYSGVMMWRGVAAHPGFLSGATMVRAGWLQPGKLVTYPIRTGLPDGLQLVNWVAEIEMPRRGERDWQRRGQLADFAGRFADWRFDWLDVPQLLGRSEQILEYPMIDQDPLPFWSRGRLTLLGDAAHPMVPRGSNGAGQAILDAEALARHLARTDDTAQAFAAYEDERRQVTAAVVRMNRAEPPDAILRTVYERSGDAPVRTMSDIVTEAEAQAITGRYLKVATTRSPAPDPSASLPGAGTRERNEEPQ</sequence>
<evidence type="ECO:0000313" key="5">
    <source>
        <dbReference type="EMBL" id="SEF18733.1"/>
    </source>
</evidence>
<feature type="region of interest" description="Disordered" evidence="3">
    <location>
        <begin position="401"/>
        <end position="427"/>
    </location>
</feature>